<evidence type="ECO:0000313" key="1">
    <source>
        <dbReference type="EMBL" id="CAE0342069.1"/>
    </source>
</evidence>
<dbReference type="AlphaFoldDB" id="A0A7S3IZV2"/>
<sequence length="225" mass="25955">MTNDLNTTCQALKLPSICEKIIRKVQRGNRSNKLPNTEEMLVKRCLSIQNVRSSNQKVPKIRGKLQISDKFIKMLRKNICKRNGQRRIFSEERKPKPVPNNTLHAMNLLNMRMYNDLLDKIEQKVQLTKSLKYGGLQSNRRLINKLSSKGFEKFISHDSDSSDEKLSIQKAPLKSIKSVEDSQANETKFSMISSNQIQMSKVFSLKKRCLSPNLRTIFSDDALRL</sequence>
<accession>A0A7S3IZV2</accession>
<organism evidence="1">
    <name type="scientific">Euplotes harpa</name>
    <dbReference type="NCBI Taxonomy" id="151035"/>
    <lineage>
        <taxon>Eukaryota</taxon>
        <taxon>Sar</taxon>
        <taxon>Alveolata</taxon>
        <taxon>Ciliophora</taxon>
        <taxon>Intramacronucleata</taxon>
        <taxon>Spirotrichea</taxon>
        <taxon>Hypotrichia</taxon>
        <taxon>Euplotida</taxon>
        <taxon>Euplotidae</taxon>
        <taxon>Euplotes</taxon>
    </lineage>
</organism>
<gene>
    <name evidence="1" type="ORF">EHAR0213_LOCUS976</name>
</gene>
<protein>
    <submittedName>
        <fullName evidence="1">Uncharacterized protein</fullName>
    </submittedName>
</protein>
<reference evidence="1" key="1">
    <citation type="submission" date="2021-01" db="EMBL/GenBank/DDBJ databases">
        <authorList>
            <person name="Corre E."/>
            <person name="Pelletier E."/>
            <person name="Niang G."/>
            <person name="Scheremetjew M."/>
            <person name="Finn R."/>
            <person name="Kale V."/>
            <person name="Holt S."/>
            <person name="Cochrane G."/>
            <person name="Meng A."/>
            <person name="Brown T."/>
            <person name="Cohen L."/>
        </authorList>
    </citation>
    <scope>NUCLEOTIDE SEQUENCE</scope>
    <source>
        <strain evidence="1">FSP1.4</strain>
    </source>
</reference>
<name>A0A7S3IZV2_9SPIT</name>
<dbReference type="EMBL" id="HBII01002188">
    <property type="protein sequence ID" value="CAE0342069.1"/>
    <property type="molecule type" value="Transcribed_RNA"/>
</dbReference>
<proteinExistence type="predicted"/>